<accession>A0A183I6V1</accession>
<dbReference type="STRING" id="387005.A0A183I6V1"/>
<organism evidence="4">
    <name type="scientific">Onchocerca flexuosa</name>
    <dbReference type="NCBI Taxonomy" id="387005"/>
    <lineage>
        <taxon>Eukaryota</taxon>
        <taxon>Metazoa</taxon>
        <taxon>Ecdysozoa</taxon>
        <taxon>Nematoda</taxon>
        <taxon>Chromadorea</taxon>
        <taxon>Rhabditida</taxon>
        <taxon>Spirurina</taxon>
        <taxon>Spiruromorpha</taxon>
        <taxon>Filarioidea</taxon>
        <taxon>Onchocercidae</taxon>
        <taxon>Onchocerca</taxon>
    </lineage>
</organism>
<reference evidence="4" key="1">
    <citation type="submission" date="2016-06" db="UniProtKB">
        <authorList>
            <consortium name="WormBaseParasite"/>
        </authorList>
    </citation>
    <scope>IDENTIFICATION</scope>
</reference>
<evidence type="ECO:0000313" key="2">
    <source>
        <dbReference type="EMBL" id="VDP22001.1"/>
    </source>
</evidence>
<evidence type="ECO:0000313" key="3">
    <source>
        <dbReference type="Proteomes" id="UP000267606"/>
    </source>
</evidence>
<proteinExistence type="predicted"/>
<feature type="region of interest" description="Disordered" evidence="1">
    <location>
        <begin position="1"/>
        <end position="22"/>
    </location>
</feature>
<gene>
    <name evidence="2" type="ORF">OFLC_LOCUS15464</name>
</gene>
<evidence type="ECO:0000313" key="4">
    <source>
        <dbReference type="WBParaSite" id="OFLC_0001547401-mRNA-1"/>
    </source>
</evidence>
<evidence type="ECO:0000256" key="1">
    <source>
        <dbReference type="SAM" id="MobiDB-lite"/>
    </source>
</evidence>
<dbReference type="EMBL" id="UZAJ01042186">
    <property type="protein sequence ID" value="VDP22001.1"/>
    <property type="molecule type" value="Genomic_DNA"/>
</dbReference>
<name>A0A183I6V1_9BILA</name>
<keyword evidence="3" id="KW-1185">Reference proteome</keyword>
<reference evidence="2 3" key="2">
    <citation type="submission" date="2018-11" db="EMBL/GenBank/DDBJ databases">
        <authorList>
            <consortium name="Pathogen Informatics"/>
        </authorList>
    </citation>
    <scope>NUCLEOTIDE SEQUENCE [LARGE SCALE GENOMIC DNA]</scope>
</reference>
<dbReference type="AlphaFoldDB" id="A0A183I6V1"/>
<dbReference type="WBParaSite" id="OFLC_0001547401-mRNA-1">
    <property type="protein sequence ID" value="OFLC_0001547401-mRNA-1"/>
    <property type="gene ID" value="OFLC_0001547401"/>
</dbReference>
<dbReference type="Proteomes" id="UP000267606">
    <property type="component" value="Unassembled WGS sequence"/>
</dbReference>
<protein>
    <submittedName>
        <fullName evidence="4">DUF4378 domain-containing protein</fullName>
    </submittedName>
</protein>
<sequence length="325" mass="36743">MPRETSSRSATDSPRTPKAVSNHCISPLSASLLESLLEDSLTTMLTLEHDQASEGEIFANHEESDKLAANSALLSTDNSWKSDQSYDLNRIPVPEDLIPGLDLSGISSTEAEANAEANDIPSKLEESNILAEVMNDREIKSPESIPLPQFKYYLGDEKWTVAEIQSISEQIWNLASSKQPLEILISDDPNVITSQDIQMRQVVADRCCEIAKRCFKDVGRNRYMGLTNISCSRPRNLLQLKNILQKQLSKYYESNKQDTKEKKRWESLSRGCNSDIENIVLEELYAEQDSWDDLLENYEDEVKAELVAELWHEQLDESLSSVVNL</sequence>